<keyword evidence="4 9" id="KW-0808">Transferase</keyword>
<comment type="caution">
    <text evidence="10">The sequence shown here is derived from an EMBL/GenBank/DDBJ whole genome shotgun (WGS) entry which is preliminary data.</text>
</comment>
<dbReference type="PANTHER" id="PTHR31468">
    <property type="entry name" value="1,3-BETA-GLUCANOSYLTRANSFERASE GAS1"/>
    <property type="match status" value="1"/>
</dbReference>
<evidence type="ECO:0000256" key="7">
    <source>
        <dbReference type="ARBA" id="ARBA00023180"/>
    </source>
</evidence>
<evidence type="ECO:0000256" key="5">
    <source>
        <dbReference type="ARBA" id="ARBA00022729"/>
    </source>
</evidence>
<evidence type="ECO:0000256" key="4">
    <source>
        <dbReference type="ARBA" id="ARBA00022679"/>
    </source>
</evidence>
<dbReference type="Proteomes" id="UP001600888">
    <property type="component" value="Unassembled WGS sequence"/>
</dbReference>
<keyword evidence="3 9" id="KW-0336">GPI-anchor</keyword>
<dbReference type="PANTHER" id="PTHR31468:SF5">
    <property type="entry name" value="1,3-BETA-GLUCANOSYLTRANSFERASE GAS5"/>
    <property type="match status" value="1"/>
</dbReference>
<evidence type="ECO:0000256" key="1">
    <source>
        <dbReference type="ARBA" id="ARBA00004609"/>
    </source>
</evidence>
<gene>
    <name evidence="10" type="ORF">FJTKL_13333</name>
</gene>
<reference evidence="10 11" key="1">
    <citation type="submission" date="2024-03" db="EMBL/GenBank/DDBJ databases">
        <title>A high-quality draft genome sequence of Diaporthe vaccinii, a causative agent of upright dieback and viscid rot disease in cranberry plants.</title>
        <authorList>
            <person name="Sarrasin M."/>
            <person name="Lang B.F."/>
            <person name="Burger G."/>
        </authorList>
    </citation>
    <scope>NUCLEOTIDE SEQUENCE [LARGE SCALE GENOMIC DNA]</scope>
    <source>
        <strain evidence="10 11">IS7</strain>
    </source>
</reference>
<keyword evidence="6 9" id="KW-0472">Membrane</keyword>
<evidence type="ECO:0000256" key="9">
    <source>
        <dbReference type="RuleBase" id="RU361209"/>
    </source>
</evidence>
<evidence type="ECO:0000313" key="10">
    <source>
        <dbReference type="EMBL" id="KAL2279653.1"/>
    </source>
</evidence>
<dbReference type="SUPFAM" id="SSF51445">
    <property type="entry name" value="(Trans)glycosidases"/>
    <property type="match status" value="1"/>
</dbReference>
<comment type="function">
    <text evidence="9">Splits internally a 1,3-beta-glucan molecule and transfers the newly generated reducing end (the donor) to the non-reducing end of another 1,3-beta-glucan molecule (the acceptor) forming a 1,3-beta linkage, resulting in the elongation of 1,3-beta-glucan chains in the cell wall.</text>
</comment>
<keyword evidence="5" id="KW-0732">Signal</keyword>
<comment type="similarity">
    <text evidence="2 9">Belongs to the glycosyl hydrolase 72 family.</text>
</comment>
<evidence type="ECO:0000256" key="6">
    <source>
        <dbReference type="ARBA" id="ARBA00023136"/>
    </source>
</evidence>
<dbReference type="EC" id="2.4.1.-" evidence="9"/>
<evidence type="ECO:0000256" key="2">
    <source>
        <dbReference type="ARBA" id="ARBA00007528"/>
    </source>
</evidence>
<evidence type="ECO:0000313" key="11">
    <source>
        <dbReference type="Proteomes" id="UP001600888"/>
    </source>
</evidence>
<dbReference type="InterPro" id="IPR004886">
    <property type="entry name" value="Glucanosyltransferase"/>
</dbReference>
<keyword evidence="7" id="KW-0325">Glycoprotein</keyword>
<proteinExistence type="inferred from homology"/>
<dbReference type="EMBL" id="JBAWTH010000074">
    <property type="protein sequence ID" value="KAL2279653.1"/>
    <property type="molecule type" value="Genomic_DNA"/>
</dbReference>
<dbReference type="Pfam" id="PF03198">
    <property type="entry name" value="Glyco_hydro_72"/>
    <property type="match status" value="1"/>
</dbReference>
<evidence type="ECO:0000256" key="3">
    <source>
        <dbReference type="ARBA" id="ARBA00022622"/>
    </source>
</evidence>
<keyword evidence="8 9" id="KW-0449">Lipoprotein</keyword>
<organism evidence="10 11">
    <name type="scientific">Diaporthe vaccinii</name>
    <dbReference type="NCBI Taxonomy" id="105482"/>
    <lineage>
        <taxon>Eukaryota</taxon>
        <taxon>Fungi</taxon>
        <taxon>Dikarya</taxon>
        <taxon>Ascomycota</taxon>
        <taxon>Pezizomycotina</taxon>
        <taxon>Sordariomycetes</taxon>
        <taxon>Sordariomycetidae</taxon>
        <taxon>Diaporthales</taxon>
        <taxon>Diaporthaceae</taxon>
        <taxon>Diaporthe</taxon>
        <taxon>Diaporthe eres species complex</taxon>
    </lineage>
</organism>
<evidence type="ECO:0000256" key="8">
    <source>
        <dbReference type="ARBA" id="ARBA00023288"/>
    </source>
</evidence>
<sequence>MAGPIRPVSIKGRYLWVDSKRFLVKGVVYQDHRRSGSSRSDPLADDGIEDLRRDLEAFKELGLNTLFVFQIDHTKSHDAVMKLLEDAGIYVLVCLSTPKLCINRMTPLESYNQELLEHCFSTVDCMAAYPNTLGVLVASEVINSHASTAAAPVIRAVTRDIKRYMALARETSEQRVLPVGYSAADVRMVTRSTFDYLTAESKDESIDFYCFCNYSWAGRNSSMQISGYNQLVSQFSDTDIPIFFSEYGANTVTPRVFHKTTAIYSPEMTHVFSGGCVYEFYCGPNRYGIVEITKLPDETKALRKTAEFKTLKKRLLGCTEQPVTYEVAVTDQVEVETRPFPIRSDAWKASSELPPSPVDWEDVRSQLDLSSWIVLGNDMQRGGTVDRWDDDFNLRIQVGLDLQLGRSK</sequence>
<protein>
    <recommendedName>
        <fullName evidence="9">1,3-beta-glucanosyltransferase</fullName>
        <ecNumber evidence="9">2.4.1.-</ecNumber>
    </recommendedName>
</protein>
<name>A0ABR4EB31_9PEZI</name>
<accession>A0ABR4EB31</accession>
<keyword evidence="11" id="KW-1185">Reference proteome</keyword>
<comment type="subcellular location">
    <subcellularLocation>
        <location evidence="1 9">Cell membrane</location>
        <topology evidence="1 9">Lipid-anchor</topology>
        <topology evidence="1 9">GPI-anchor</topology>
    </subcellularLocation>
</comment>
<dbReference type="InterPro" id="IPR017853">
    <property type="entry name" value="GH"/>
</dbReference>
<dbReference type="Gene3D" id="3.20.20.80">
    <property type="entry name" value="Glycosidases"/>
    <property type="match status" value="1"/>
</dbReference>